<evidence type="ECO:0000313" key="8">
    <source>
        <dbReference type="Proteomes" id="UP000669179"/>
    </source>
</evidence>
<keyword evidence="3 5" id="KW-0238">DNA-binding</keyword>
<dbReference type="RefSeq" id="WP_208253468.1">
    <property type="nucleotide sequence ID" value="NZ_JAGEOJ010000001.1"/>
</dbReference>
<organism evidence="7 8">
    <name type="scientific">Actinomadura barringtoniae</name>
    <dbReference type="NCBI Taxonomy" id="1427535"/>
    <lineage>
        <taxon>Bacteria</taxon>
        <taxon>Bacillati</taxon>
        <taxon>Actinomycetota</taxon>
        <taxon>Actinomycetes</taxon>
        <taxon>Streptosporangiales</taxon>
        <taxon>Thermomonosporaceae</taxon>
        <taxon>Actinomadura</taxon>
    </lineage>
</organism>
<dbReference type="AlphaFoldDB" id="A0A939T7H5"/>
<evidence type="ECO:0000256" key="1">
    <source>
        <dbReference type="ARBA" id="ARBA00022491"/>
    </source>
</evidence>
<dbReference type="Pfam" id="PF00440">
    <property type="entry name" value="TetR_N"/>
    <property type="match status" value="1"/>
</dbReference>
<dbReference type="GO" id="GO:0003700">
    <property type="term" value="F:DNA-binding transcription factor activity"/>
    <property type="evidence" value="ECO:0007669"/>
    <property type="project" value="TreeGrafter"/>
</dbReference>
<keyword evidence="4" id="KW-0804">Transcription</keyword>
<dbReference type="PROSITE" id="PS01081">
    <property type="entry name" value="HTH_TETR_1"/>
    <property type="match status" value="1"/>
</dbReference>
<evidence type="ECO:0000256" key="3">
    <source>
        <dbReference type="ARBA" id="ARBA00023125"/>
    </source>
</evidence>
<evidence type="ECO:0000313" key="7">
    <source>
        <dbReference type="EMBL" id="MBO2445885.1"/>
    </source>
</evidence>
<dbReference type="Proteomes" id="UP000669179">
    <property type="component" value="Unassembled WGS sequence"/>
</dbReference>
<feature type="DNA-binding region" description="H-T-H motif" evidence="5">
    <location>
        <begin position="25"/>
        <end position="44"/>
    </location>
</feature>
<evidence type="ECO:0000256" key="2">
    <source>
        <dbReference type="ARBA" id="ARBA00023015"/>
    </source>
</evidence>
<name>A0A939T7H5_9ACTN</name>
<dbReference type="EMBL" id="JAGEOJ010000001">
    <property type="protein sequence ID" value="MBO2445885.1"/>
    <property type="molecule type" value="Genomic_DNA"/>
</dbReference>
<dbReference type="PANTHER" id="PTHR30055">
    <property type="entry name" value="HTH-TYPE TRANSCRIPTIONAL REGULATOR RUTR"/>
    <property type="match status" value="1"/>
</dbReference>
<dbReference type="Gene3D" id="1.10.357.10">
    <property type="entry name" value="Tetracycline Repressor, domain 2"/>
    <property type="match status" value="1"/>
</dbReference>
<reference evidence="7" key="1">
    <citation type="submission" date="2021-03" db="EMBL/GenBank/DDBJ databases">
        <authorList>
            <person name="Kanchanasin P."/>
            <person name="Saeng-In P."/>
            <person name="Phongsopitanun W."/>
            <person name="Yuki M."/>
            <person name="Kudo T."/>
            <person name="Ohkuma M."/>
            <person name="Tanasupawat S."/>
        </authorList>
    </citation>
    <scope>NUCLEOTIDE SEQUENCE</scope>
    <source>
        <strain evidence="7">GKU 128</strain>
    </source>
</reference>
<keyword evidence="8" id="KW-1185">Reference proteome</keyword>
<keyword evidence="1" id="KW-0678">Repressor</keyword>
<protein>
    <submittedName>
        <fullName evidence="7">TetR/AcrR family transcriptional regulator</fullName>
    </submittedName>
</protein>
<dbReference type="GO" id="GO:0000976">
    <property type="term" value="F:transcription cis-regulatory region binding"/>
    <property type="evidence" value="ECO:0007669"/>
    <property type="project" value="TreeGrafter"/>
</dbReference>
<keyword evidence="2" id="KW-0805">Transcription regulation</keyword>
<evidence type="ECO:0000259" key="6">
    <source>
        <dbReference type="PROSITE" id="PS50977"/>
    </source>
</evidence>
<dbReference type="PROSITE" id="PS50977">
    <property type="entry name" value="HTH_TETR_2"/>
    <property type="match status" value="1"/>
</dbReference>
<comment type="caution">
    <text evidence="7">The sequence shown here is derived from an EMBL/GenBank/DDBJ whole genome shotgun (WGS) entry which is preliminary data.</text>
</comment>
<dbReference type="InterPro" id="IPR009057">
    <property type="entry name" value="Homeodomain-like_sf"/>
</dbReference>
<dbReference type="InterPro" id="IPR001647">
    <property type="entry name" value="HTH_TetR"/>
</dbReference>
<evidence type="ECO:0000256" key="5">
    <source>
        <dbReference type="PROSITE-ProRule" id="PRU00335"/>
    </source>
</evidence>
<dbReference type="PANTHER" id="PTHR30055:SF175">
    <property type="entry name" value="HTH-TYPE TRANSCRIPTIONAL REPRESSOR KSTR2"/>
    <property type="match status" value="1"/>
</dbReference>
<proteinExistence type="predicted"/>
<dbReference type="InterPro" id="IPR050109">
    <property type="entry name" value="HTH-type_TetR-like_transc_reg"/>
</dbReference>
<accession>A0A939T7H5</accession>
<evidence type="ECO:0000256" key="4">
    <source>
        <dbReference type="ARBA" id="ARBA00023163"/>
    </source>
</evidence>
<feature type="domain" description="HTH tetR-type" evidence="6">
    <location>
        <begin position="2"/>
        <end position="62"/>
    </location>
</feature>
<sequence length="183" mass="20907">MSDTREQIRRVALELFAEQGYEKTSLREIAERLDVTKAALYYHFKSKEAIVTSLFEELEAGVDKILTWAEERPMTPDARQEIIRRYAELLRGPGGDVMRFMAENGPAIRDLKAGNDARERFIRLAGILSDKNAPLPDQLRARLSIFSLHMSVFLMRDLSITDDERHDAALQVALDLVDRSLSE</sequence>
<dbReference type="SUPFAM" id="SSF46689">
    <property type="entry name" value="Homeodomain-like"/>
    <property type="match status" value="1"/>
</dbReference>
<gene>
    <name evidence="7" type="ORF">J4573_02165</name>
</gene>
<dbReference type="PRINTS" id="PR00455">
    <property type="entry name" value="HTHTETR"/>
</dbReference>
<dbReference type="InterPro" id="IPR023772">
    <property type="entry name" value="DNA-bd_HTH_TetR-type_CS"/>
</dbReference>